<reference evidence="2 3" key="1">
    <citation type="submission" date="2014-04" db="EMBL/GenBank/DDBJ databases">
        <authorList>
            <consortium name="DOE Joint Genome Institute"/>
            <person name="Kuo A."/>
            <person name="Kohler A."/>
            <person name="Nagy L.G."/>
            <person name="Floudas D."/>
            <person name="Copeland A."/>
            <person name="Barry K.W."/>
            <person name="Cichocki N."/>
            <person name="Veneault-Fourrey C."/>
            <person name="LaButti K."/>
            <person name="Lindquist E.A."/>
            <person name="Lipzen A."/>
            <person name="Lundell T."/>
            <person name="Morin E."/>
            <person name="Murat C."/>
            <person name="Sun H."/>
            <person name="Tunlid A."/>
            <person name="Henrissat B."/>
            <person name="Grigoriev I.V."/>
            <person name="Hibbett D.S."/>
            <person name="Martin F."/>
            <person name="Nordberg H.P."/>
            <person name="Cantor M.N."/>
            <person name="Hua S.X."/>
        </authorList>
    </citation>
    <scope>NUCLEOTIDE SEQUENCE [LARGE SCALE GENOMIC DNA]</scope>
    <source>
        <strain evidence="2 3">LaAM-08-1</strain>
    </source>
</reference>
<organism evidence="2 3">
    <name type="scientific">Laccaria amethystina LaAM-08-1</name>
    <dbReference type="NCBI Taxonomy" id="1095629"/>
    <lineage>
        <taxon>Eukaryota</taxon>
        <taxon>Fungi</taxon>
        <taxon>Dikarya</taxon>
        <taxon>Basidiomycota</taxon>
        <taxon>Agaricomycotina</taxon>
        <taxon>Agaricomycetes</taxon>
        <taxon>Agaricomycetidae</taxon>
        <taxon>Agaricales</taxon>
        <taxon>Agaricineae</taxon>
        <taxon>Hydnangiaceae</taxon>
        <taxon>Laccaria</taxon>
    </lineage>
</organism>
<reference evidence="3" key="2">
    <citation type="submission" date="2015-01" db="EMBL/GenBank/DDBJ databases">
        <title>Evolutionary Origins and Diversification of the Mycorrhizal Mutualists.</title>
        <authorList>
            <consortium name="DOE Joint Genome Institute"/>
            <consortium name="Mycorrhizal Genomics Consortium"/>
            <person name="Kohler A."/>
            <person name="Kuo A."/>
            <person name="Nagy L.G."/>
            <person name="Floudas D."/>
            <person name="Copeland A."/>
            <person name="Barry K.W."/>
            <person name="Cichocki N."/>
            <person name="Veneault-Fourrey C."/>
            <person name="LaButti K."/>
            <person name="Lindquist E.A."/>
            <person name="Lipzen A."/>
            <person name="Lundell T."/>
            <person name="Morin E."/>
            <person name="Murat C."/>
            <person name="Riley R."/>
            <person name="Ohm R."/>
            <person name="Sun H."/>
            <person name="Tunlid A."/>
            <person name="Henrissat B."/>
            <person name="Grigoriev I.V."/>
            <person name="Hibbett D.S."/>
            <person name="Martin F."/>
        </authorList>
    </citation>
    <scope>NUCLEOTIDE SEQUENCE [LARGE SCALE GENOMIC DNA]</scope>
    <source>
        <strain evidence="3">LaAM-08-1</strain>
    </source>
</reference>
<name>A0A0C9WGU6_9AGAR</name>
<gene>
    <name evidence="2" type="ORF">K443DRAFT_126595</name>
</gene>
<evidence type="ECO:0000256" key="1">
    <source>
        <dbReference type="SAM" id="MobiDB-lite"/>
    </source>
</evidence>
<keyword evidence="3" id="KW-1185">Reference proteome</keyword>
<proteinExistence type="predicted"/>
<dbReference type="EMBL" id="KN839303">
    <property type="protein sequence ID" value="KIJ90059.1"/>
    <property type="molecule type" value="Genomic_DNA"/>
</dbReference>
<feature type="compositionally biased region" description="Basic and acidic residues" evidence="1">
    <location>
        <begin position="69"/>
        <end position="78"/>
    </location>
</feature>
<feature type="non-terminal residue" evidence="2">
    <location>
        <position position="1"/>
    </location>
</feature>
<dbReference type="Proteomes" id="UP000054477">
    <property type="component" value="Unassembled WGS sequence"/>
</dbReference>
<feature type="region of interest" description="Disordered" evidence="1">
    <location>
        <begin position="60"/>
        <end position="79"/>
    </location>
</feature>
<evidence type="ECO:0000313" key="3">
    <source>
        <dbReference type="Proteomes" id="UP000054477"/>
    </source>
</evidence>
<evidence type="ECO:0000313" key="2">
    <source>
        <dbReference type="EMBL" id="KIJ90059.1"/>
    </source>
</evidence>
<sequence>MTMTLLLRRPITFSIPKIVTTTITRSPSNSRWENSYTFLAEEEGRGLLENLAWFEKKQGGSLGKNQMTGDRRDGDNDKRKKNALESLPAHDGSGALPSPDVFYTSPNPIIHSGRRWWMLVGKRGEVDEDKRMARLARDLTISKLYPFSSNPTSRPTLHLKFMLPFYSLVLPAAVELIATGPATMEPDLLPEELFNQSFISSLYEKVILRGSGCLETFLSEGLRWFNMDINHLVAESAFSINLAAPMEYHC</sequence>
<dbReference type="HOGENOM" id="CLU_1113597_0_0_1"/>
<protein>
    <submittedName>
        <fullName evidence="2">Uncharacterized protein</fullName>
    </submittedName>
</protein>
<accession>A0A0C9WGU6</accession>
<dbReference type="AlphaFoldDB" id="A0A0C9WGU6"/>